<dbReference type="SMART" id="SM00248">
    <property type="entry name" value="ANK"/>
    <property type="match status" value="8"/>
</dbReference>
<evidence type="ECO:0000313" key="5">
    <source>
        <dbReference type="Proteomes" id="UP000053095"/>
    </source>
</evidence>
<keyword evidence="5" id="KW-1185">Reference proteome</keyword>
<dbReference type="PROSITE" id="PS50088">
    <property type="entry name" value="ANK_REPEAT"/>
    <property type="match status" value="4"/>
</dbReference>
<dbReference type="InterPro" id="IPR002110">
    <property type="entry name" value="Ankyrin_rpt"/>
</dbReference>
<feature type="repeat" description="ANK" evidence="3">
    <location>
        <begin position="154"/>
        <end position="178"/>
    </location>
</feature>
<dbReference type="EMBL" id="DF933829">
    <property type="protein sequence ID" value="GAM38563.1"/>
    <property type="molecule type" value="Genomic_DNA"/>
</dbReference>
<gene>
    <name evidence="4" type="ORF">TCE0_033f09381</name>
</gene>
<proteinExistence type="predicted"/>
<dbReference type="PANTHER" id="PTHR24173">
    <property type="entry name" value="ANKYRIN REPEAT CONTAINING"/>
    <property type="match status" value="1"/>
</dbReference>
<accession>A0A6V8HBJ8</accession>
<evidence type="ECO:0000256" key="2">
    <source>
        <dbReference type="ARBA" id="ARBA00023043"/>
    </source>
</evidence>
<dbReference type="PANTHER" id="PTHR24173:SF74">
    <property type="entry name" value="ANKYRIN REPEAT DOMAIN-CONTAINING PROTEIN 16"/>
    <property type="match status" value="1"/>
</dbReference>
<sequence length="334" mass="35990">MSLLSLPIELVHLIASLLDREADINSLAQTNNLNYTRLNGFLYQRNVQVSESSALIWAANHGRKNTADLSLRHGANRDTTCSRLGLTPLCWAAHNGDVPMAVLLLQNGGANINARCSDSRRWTPLSFAAAQGNEDMVRLLLADERVDVETKDSRGLSPAFLAASKGHLAVVKLLLETGRVNANSEGPHGQTLFSWAARWGHAAVVATLLATGSVVVNSRDPQFGRTALAWASLHGHETVVRLLVGTKGIDLNVGDFTDRTPLHLAAWKGHAAVVALLLKSRVDVQPKDDGGLTPLSMALRWGHGLVVELLLQETGEADVNTRGEDSSTLYKGIM</sequence>
<feature type="repeat" description="ANK" evidence="3">
    <location>
        <begin position="257"/>
        <end position="289"/>
    </location>
</feature>
<evidence type="ECO:0000256" key="3">
    <source>
        <dbReference type="PROSITE-ProRule" id="PRU00023"/>
    </source>
</evidence>
<feature type="repeat" description="ANK" evidence="3">
    <location>
        <begin position="84"/>
        <end position="117"/>
    </location>
</feature>
<reference evidence="5" key="1">
    <citation type="journal article" date="2015" name="Genome Announc.">
        <title>Draft genome sequence of Talaromyces cellulolyticus strain Y-94, a source of lignocellulosic biomass-degrading enzymes.</title>
        <authorList>
            <person name="Fujii T."/>
            <person name="Koike H."/>
            <person name="Sawayama S."/>
            <person name="Yano S."/>
            <person name="Inoue H."/>
        </authorList>
    </citation>
    <scope>NUCLEOTIDE SEQUENCE [LARGE SCALE GENOMIC DNA]</scope>
    <source>
        <strain evidence="5">Y-94</strain>
    </source>
</reference>
<feature type="repeat" description="ANK" evidence="3">
    <location>
        <begin position="290"/>
        <end position="322"/>
    </location>
</feature>
<dbReference type="Pfam" id="PF12796">
    <property type="entry name" value="Ank_2"/>
    <property type="match status" value="2"/>
</dbReference>
<dbReference type="SUPFAM" id="SSF48403">
    <property type="entry name" value="Ankyrin repeat"/>
    <property type="match status" value="1"/>
</dbReference>
<dbReference type="PROSITE" id="PS50297">
    <property type="entry name" value="ANK_REP_REGION"/>
    <property type="match status" value="3"/>
</dbReference>
<dbReference type="Proteomes" id="UP000053095">
    <property type="component" value="Unassembled WGS sequence"/>
</dbReference>
<name>A0A6V8HBJ8_TALPI</name>
<dbReference type="Gene3D" id="1.25.40.20">
    <property type="entry name" value="Ankyrin repeat-containing domain"/>
    <property type="match status" value="3"/>
</dbReference>
<dbReference type="Pfam" id="PF00023">
    <property type="entry name" value="Ank"/>
    <property type="match status" value="2"/>
</dbReference>
<evidence type="ECO:0000313" key="4">
    <source>
        <dbReference type="EMBL" id="GAM38563.1"/>
    </source>
</evidence>
<comment type="caution">
    <text evidence="4">The sequence shown here is derived from an EMBL/GenBank/DDBJ whole genome shotgun (WGS) entry which is preliminary data.</text>
</comment>
<protein>
    <submittedName>
        <fullName evidence="4">Ankyrin repeat-containing protein</fullName>
    </submittedName>
</protein>
<dbReference type="AlphaFoldDB" id="A0A6V8HBJ8"/>
<keyword evidence="2 3" id="KW-0040">ANK repeat</keyword>
<dbReference type="InterPro" id="IPR036770">
    <property type="entry name" value="Ankyrin_rpt-contain_sf"/>
</dbReference>
<organism evidence="4 5">
    <name type="scientific">Talaromyces pinophilus</name>
    <name type="common">Penicillium pinophilum</name>
    <dbReference type="NCBI Taxonomy" id="128442"/>
    <lineage>
        <taxon>Eukaryota</taxon>
        <taxon>Fungi</taxon>
        <taxon>Dikarya</taxon>
        <taxon>Ascomycota</taxon>
        <taxon>Pezizomycotina</taxon>
        <taxon>Eurotiomycetes</taxon>
        <taxon>Eurotiomycetidae</taxon>
        <taxon>Eurotiales</taxon>
        <taxon>Trichocomaceae</taxon>
        <taxon>Talaromyces</taxon>
        <taxon>Talaromyces sect. Talaromyces</taxon>
    </lineage>
</organism>
<evidence type="ECO:0000256" key="1">
    <source>
        <dbReference type="ARBA" id="ARBA00022737"/>
    </source>
</evidence>
<keyword evidence="1" id="KW-0677">Repeat</keyword>